<dbReference type="InterPro" id="IPR018247">
    <property type="entry name" value="EF_Hand_1_Ca_BS"/>
</dbReference>
<feature type="compositionally biased region" description="Acidic residues" evidence="7">
    <location>
        <begin position="521"/>
        <end position="538"/>
    </location>
</feature>
<dbReference type="InterPro" id="IPR013037">
    <property type="entry name" value="Clathrin_b-adaptin_app_Ig-like"/>
</dbReference>
<proteinExistence type="predicted"/>
<dbReference type="SMART" id="SM00320">
    <property type="entry name" value="WD40"/>
    <property type="match status" value="5"/>
</dbReference>
<dbReference type="PROSITE" id="PS00678">
    <property type="entry name" value="WD_REPEATS_1"/>
    <property type="match status" value="1"/>
</dbReference>
<feature type="compositionally biased region" description="Acidic residues" evidence="7">
    <location>
        <begin position="26"/>
        <end position="44"/>
    </location>
</feature>
<dbReference type="PRINTS" id="PR00320">
    <property type="entry name" value="GPROTEINBRPT"/>
</dbReference>
<dbReference type="EMBL" id="JABANM010024312">
    <property type="protein sequence ID" value="KAF4716443.1"/>
    <property type="molecule type" value="Genomic_DNA"/>
</dbReference>
<comment type="subcellular location">
    <subcellularLocation>
        <location evidence="1">Nucleus</location>
    </subcellularLocation>
</comment>
<dbReference type="PROSITE" id="PS50294">
    <property type="entry name" value="WD_REPEATS_REGION"/>
    <property type="match status" value="2"/>
</dbReference>
<dbReference type="GO" id="GO:0005730">
    <property type="term" value="C:nucleolus"/>
    <property type="evidence" value="ECO:0007669"/>
    <property type="project" value="TreeGrafter"/>
</dbReference>
<evidence type="ECO:0000259" key="9">
    <source>
        <dbReference type="Pfam" id="PF12265"/>
    </source>
</evidence>
<dbReference type="Pfam" id="PF12265">
    <property type="entry name" value="CAF1C_H4-bd"/>
    <property type="match status" value="1"/>
</dbReference>
<feature type="domain" description="Beta-adaptin appendage C-terminal subdomain" evidence="8">
    <location>
        <begin position="226"/>
        <end position="332"/>
    </location>
</feature>
<dbReference type="SUPFAM" id="SSF50978">
    <property type="entry name" value="WD40 repeat-like"/>
    <property type="match status" value="1"/>
</dbReference>
<evidence type="ECO:0000256" key="4">
    <source>
        <dbReference type="ARBA" id="ARBA00023242"/>
    </source>
</evidence>
<dbReference type="InterPro" id="IPR020472">
    <property type="entry name" value="WD40_PAC1"/>
</dbReference>
<dbReference type="InterPro" id="IPR012295">
    <property type="entry name" value="TBP_dom_sf"/>
</dbReference>
<sequence>MASPRSYEERTTDLDSGSEDTSSSSSDEDDDDESSDSETEDEETPAAATPDLPIQRFMVHPEDQKGVNNSVNAVERLAICCTWLARSSGVAGVSDAISGGNGHTGLKVAGGIGFVKGVLCMELLIGNSGSVPLTGFAIQCNKNAFGLAPKSTQIAGMPDTLQPGSSVSVRVPLEPNRLNSGSPPPNHPPLLLQTAIKTNVDIFYMNIPYTLYVVFEPKQMINAYVGSDQFLSLWQRCGADRQTSRAATPSQPLNPEMVVARLRQANLFHVNTRGSRDGASAALYFGACLTNRLVVLLELVLTRTVPQKVMVNVRTETPPLVNHMHYLIESLLQLKPAPKVQQAATGSSATKRAHNEDALPEGKTRDKKAVVAVYGGGDFQSKLEKEKSEQAEGLEFEDSVEDEFEKEEIIDGDASDAEMAAEAEDAAAAGGGTAVYRPGVDKVEEGEELVLGDPTMYTMLHRAEVEWPCLSFDTIQDSLGASRKKYPMTCYVVAGTQADTAKNNKIVVMKWSQMYKTNKDGDDEEEEDEDDDEDEQADVDAKMDFRMIKHENGCINRIRMMPSPPGMAGGSSSQIAATWCEDGTVSMWNIASQLASLDGRGVAETKPLLYTMKKHATEGYGMAWNPHSVGQFASADCDGNMYLWNPCEGGWEQSKLPKSHQGSIEDIMWKKAGTGAATTMATAGVDGTIRLWDMEGYSAKPGLTIMAHDTDVNVISWNPEVGDLLLSGADDGSFKVWDVRNTGHGPMANFKWHRDAVTSVDWHPYDETLLAVASADNTVSLWDMSVEADDDDDEAQGGQHLEGEEDYPAQMMFLHQGQTGVKEVKFHPQLPGKEEVVAEKLICRSSVGSVLRITQKPLSVGVLDKDGNGVLDETEFFGSLLRQRSERWVQPPPLVMRFMGGQSGWWSGITDFCLCVVSAILSLTAMNVDVSPSPFQGGINDMTGLSGLGTADGSGLTRYASVCRVNLGDPVIVSERDWEQSALGPDLLKYERKELLRASKRIKTKSASRAKQLALRTRAAAAAAAKQQQPSSSTVAKSSQHSKRTSGARMQHARMLEKYGDLTRLSLETQSRLEDSDGKIQ</sequence>
<feature type="repeat" description="WD" evidence="6">
    <location>
        <begin position="705"/>
        <end position="741"/>
    </location>
</feature>
<dbReference type="InterPro" id="IPR009028">
    <property type="entry name" value="Coatomer/calthrin_app_sub_C"/>
</dbReference>
<protein>
    <recommendedName>
        <fullName evidence="5">Glutamate-rich WD repeat-containing protein 1</fullName>
    </recommendedName>
</protein>
<feature type="domain" description="Histone-binding protein RBBP4-like N-terminal" evidence="9">
    <location>
        <begin position="454"/>
        <end position="514"/>
    </location>
</feature>
<dbReference type="Gene3D" id="3.30.310.10">
    <property type="entry name" value="TATA-Binding Protein"/>
    <property type="match status" value="1"/>
</dbReference>
<evidence type="ECO:0000313" key="10">
    <source>
        <dbReference type="EMBL" id="KAF4716443.1"/>
    </source>
</evidence>
<dbReference type="InterPro" id="IPR022052">
    <property type="entry name" value="Histone-bd_RBBP4-like_N"/>
</dbReference>
<organism evidence="10 11">
    <name type="scientific">Perkinsus olseni</name>
    <name type="common">Perkinsus atlanticus</name>
    <dbReference type="NCBI Taxonomy" id="32597"/>
    <lineage>
        <taxon>Eukaryota</taxon>
        <taxon>Sar</taxon>
        <taxon>Alveolata</taxon>
        <taxon>Perkinsozoa</taxon>
        <taxon>Perkinsea</taxon>
        <taxon>Perkinsida</taxon>
        <taxon>Perkinsidae</taxon>
        <taxon>Perkinsus</taxon>
    </lineage>
</organism>
<keyword evidence="3" id="KW-0677">Repeat</keyword>
<dbReference type="Gene3D" id="2.60.40.1150">
    <property type="match status" value="1"/>
</dbReference>
<evidence type="ECO:0000256" key="5">
    <source>
        <dbReference type="ARBA" id="ARBA00040876"/>
    </source>
</evidence>
<dbReference type="SUPFAM" id="SSF55711">
    <property type="entry name" value="Subdomain of clathrin and coatomer appendage domain"/>
    <property type="match status" value="1"/>
</dbReference>
<feature type="compositionally biased region" description="Polar residues" evidence="7">
    <location>
        <begin position="1030"/>
        <end position="1039"/>
    </location>
</feature>
<dbReference type="Proteomes" id="UP000574390">
    <property type="component" value="Unassembled WGS sequence"/>
</dbReference>
<evidence type="ECO:0000313" key="11">
    <source>
        <dbReference type="Proteomes" id="UP000574390"/>
    </source>
</evidence>
<dbReference type="InterPro" id="IPR001680">
    <property type="entry name" value="WD40_rpt"/>
</dbReference>
<keyword evidence="4" id="KW-0539">Nucleus</keyword>
<feature type="region of interest" description="Disordered" evidence="7">
    <location>
        <begin position="339"/>
        <end position="364"/>
    </location>
</feature>
<dbReference type="InterPro" id="IPR015943">
    <property type="entry name" value="WD40/YVTN_repeat-like_dom_sf"/>
</dbReference>
<evidence type="ECO:0000256" key="3">
    <source>
        <dbReference type="ARBA" id="ARBA00022737"/>
    </source>
</evidence>
<dbReference type="PROSITE" id="PS50082">
    <property type="entry name" value="WD_REPEATS_2"/>
    <property type="match status" value="3"/>
</dbReference>
<evidence type="ECO:0000256" key="7">
    <source>
        <dbReference type="SAM" id="MobiDB-lite"/>
    </source>
</evidence>
<evidence type="ECO:0000256" key="2">
    <source>
        <dbReference type="ARBA" id="ARBA00022574"/>
    </source>
</evidence>
<accession>A0A7J6R7A9</accession>
<reference evidence="10 11" key="1">
    <citation type="submission" date="2020-04" db="EMBL/GenBank/DDBJ databases">
        <title>Perkinsus olseni comparative genomics.</title>
        <authorList>
            <person name="Bogema D.R."/>
        </authorList>
    </citation>
    <scope>NUCLEOTIDE SEQUENCE [LARGE SCALE GENOMIC DNA]</scope>
    <source>
        <strain evidence="10">ATCC PRA-205</strain>
    </source>
</reference>
<dbReference type="PROSITE" id="PS00018">
    <property type="entry name" value="EF_HAND_1"/>
    <property type="match status" value="1"/>
</dbReference>
<name>A0A7J6R7A9_PEROL</name>
<dbReference type="Pfam" id="PF09066">
    <property type="entry name" value="B2-adapt-app_C"/>
    <property type="match status" value="1"/>
</dbReference>
<evidence type="ECO:0000259" key="8">
    <source>
        <dbReference type="Pfam" id="PF09066"/>
    </source>
</evidence>
<feature type="non-terminal residue" evidence="10">
    <location>
        <position position="1"/>
    </location>
</feature>
<feature type="compositionally biased region" description="Basic and acidic residues" evidence="7">
    <location>
        <begin position="353"/>
        <end position="364"/>
    </location>
</feature>
<dbReference type="InterPro" id="IPR015151">
    <property type="entry name" value="B-adaptin_app_sub_C"/>
</dbReference>
<feature type="repeat" description="WD" evidence="6">
    <location>
        <begin position="657"/>
        <end position="695"/>
    </location>
</feature>
<feature type="region of interest" description="Disordered" evidence="7">
    <location>
        <begin position="1"/>
        <end position="53"/>
    </location>
</feature>
<dbReference type="InterPro" id="IPR013041">
    <property type="entry name" value="Clathrin_app_Ig-like_sf"/>
</dbReference>
<feature type="region of interest" description="Disordered" evidence="7">
    <location>
        <begin position="517"/>
        <end position="540"/>
    </location>
</feature>
<dbReference type="GO" id="GO:0016192">
    <property type="term" value="P:vesicle-mediated transport"/>
    <property type="evidence" value="ECO:0007669"/>
    <property type="project" value="InterPro"/>
</dbReference>
<dbReference type="PANTHER" id="PTHR45903">
    <property type="entry name" value="GLUTAMATE-RICH WD REPEAT-CONTAINING PROTEIN 1"/>
    <property type="match status" value="1"/>
</dbReference>
<dbReference type="SUPFAM" id="SSF49348">
    <property type="entry name" value="Clathrin adaptor appendage domain"/>
    <property type="match status" value="1"/>
</dbReference>
<feature type="region of interest" description="Disordered" evidence="7">
    <location>
        <begin position="1022"/>
        <end position="1061"/>
    </location>
</feature>
<feature type="repeat" description="WD" evidence="6">
    <location>
        <begin position="750"/>
        <end position="785"/>
    </location>
</feature>
<dbReference type="InterPro" id="IPR036322">
    <property type="entry name" value="WD40_repeat_dom_sf"/>
</dbReference>
<evidence type="ECO:0000256" key="1">
    <source>
        <dbReference type="ARBA" id="ARBA00004123"/>
    </source>
</evidence>
<dbReference type="GO" id="GO:0030131">
    <property type="term" value="C:clathrin adaptor complex"/>
    <property type="evidence" value="ECO:0007669"/>
    <property type="project" value="InterPro"/>
</dbReference>
<dbReference type="GO" id="GO:0042254">
    <property type="term" value="P:ribosome biogenesis"/>
    <property type="evidence" value="ECO:0007669"/>
    <property type="project" value="TreeGrafter"/>
</dbReference>
<keyword evidence="2 6" id="KW-0853">WD repeat</keyword>
<evidence type="ECO:0000256" key="6">
    <source>
        <dbReference type="PROSITE-ProRule" id="PRU00221"/>
    </source>
</evidence>
<dbReference type="GO" id="GO:0006886">
    <property type="term" value="P:intracellular protein transport"/>
    <property type="evidence" value="ECO:0007669"/>
    <property type="project" value="InterPro"/>
</dbReference>
<dbReference type="InterPro" id="IPR019775">
    <property type="entry name" value="WD40_repeat_CS"/>
</dbReference>
<gene>
    <name evidence="10" type="ORF">FOZ62_030970</name>
</gene>
<dbReference type="Pfam" id="PF00400">
    <property type="entry name" value="WD40"/>
    <property type="match status" value="3"/>
</dbReference>
<dbReference type="Gene3D" id="2.130.10.10">
    <property type="entry name" value="YVTN repeat-like/Quinoprotein amine dehydrogenase"/>
    <property type="match status" value="1"/>
</dbReference>
<dbReference type="AlphaFoldDB" id="A0A7J6R7A9"/>
<comment type="caution">
    <text evidence="10">The sequence shown here is derived from an EMBL/GenBank/DDBJ whole genome shotgun (WGS) entry which is preliminary data.</text>
</comment>
<feature type="compositionally biased region" description="Basic and acidic residues" evidence="7">
    <location>
        <begin position="1"/>
        <end position="13"/>
    </location>
</feature>
<dbReference type="PANTHER" id="PTHR45903:SF1">
    <property type="entry name" value="GLUTAMATE-RICH WD REPEAT-CONTAINING PROTEIN 1"/>
    <property type="match status" value="1"/>
</dbReference>
<dbReference type="InterPro" id="IPR051972">
    <property type="entry name" value="Glutamate-rich_WD_repeat"/>
</dbReference>